<dbReference type="RefSeq" id="WP_115366810.1">
    <property type="nucleotide sequence ID" value="NZ_QBKA01000002.1"/>
</dbReference>
<dbReference type="PANTHER" id="PTHR43236:SF2">
    <property type="entry name" value="BLL0069 PROTEIN"/>
    <property type="match status" value="1"/>
</dbReference>
<dbReference type="Pfam" id="PF06114">
    <property type="entry name" value="Peptidase_M78"/>
    <property type="match status" value="1"/>
</dbReference>
<comment type="caution">
    <text evidence="2">The sequence shown here is derived from an EMBL/GenBank/DDBJ whole genome shotgun (WGS) entry which is preliminary data.</text>
</comment>
<dbReference type="EMBL" id="QBKA01000002">
    <property type="protein sequence ID" value="RDC60700.1"/>
    <property type="molecule type" value="Genomic_DNA"/>
</dbReference>
<dbReference type="InterPro" id="IPR052345">
    <property type="entry name" value="Rad_response_metalloprotease"/>
</dbReference>
<dbReference type="Proteomes" id="UP000253727">
    <property type="component" value="Unassembled WGS sequence"/>
</dbReference>
<feature type="domain" description="IrrE N-terminal-like" evidence="1">
    <location>
        <begin position="27"/>
        <end position="157"/>
    </location>
</feature>
<sequence>MAAEEKARLILKRLGPPVIPVDTTEIAKRLGVELHALPLDDELSGMAFREGEKRVIIVNSTHHIHRRRFTAAHELGHHVLNHISDDVHVDTAVFHRNARSRTGEDEKEVEANAFAAELLMPRSALKVFGNIDVLDDLAIARLAKEFKVSQSAMAIRIENLNDNRNAAFHTP</sequence>
<evidence type="ECO:0000313" key="3">
    <source>
        <dbReference type="Proteomes" id="UP000253727"/>
    </source>
</evidence>
<evidence type="ECO:0000259" key="1">
    <source>
        <dbReference type="Pfam" id="PF06114"/>
    </source>
</evidence>
<dbReference type="OrthoDB" id="9794834at2"/>
<gene>
    <name evidence="2" type="ORF">HME9302_01915</name>
</gene>
<reference evidence="2 3" key="1">
    <citation type="submission" date="2018-04" db="EMBL/GenBank/DDBJ databases">
        <title>Altererythrobacter sp. HME9302 genome sequencing and assembly.</title>
        <authorList>
            <person name="Kang H."/>
            <person name="Kim H."/>
            <person name="Joh K."/>
        </authorList>
    </citation>
    <scope>NUCLEOTIDE SEQUENCE [LARGE SCALE GENOMIC DNA]</scope>
    <source>
        <strain evidence="2 3">HME9302</strain>
    </source>
</reference>
<dbReference type="Gene3D" id="1.10.10.2910">
    <property type="match status" value="1"/>
</dbReference>
<dbReference type="InterPro" id="IPR010359">
    <property type="entry name" value="IrrE_HExxH"/>
</dbReference>
<dbReference type="PANTHER" id="PTHR43236">
    <property type="entry name" value="ANTITOXIN HIGA1"/>
    <property type="match status" value="1"/>
</dbReference>
<evidence type="ECO:0000313" key="2">
    <source>
        <dbReference type="EMBL" id="RDC60700.1"/>
    </source>
</evidence>
<proteinExistence type="predicted"/>
<dbReference type="AlphaFoldDB" id="A0A369Q8N0"/>
<accession>A0A369Q8N0</accession>
<keyword evidence="3" id="KW-1185">Reference proteome</keyword>
<organism evidence="2 3">
    <name type="scientific">Alteripontixanthobacter maritimus</name>
    <dbReference type="NCBI Taxonomy" id="2161824"/>
    <lineage>
        <taxon>Bacteria</taxon>
        <taxon>Pseudomonadati</taxon>
        <taxon>Pseudomonadota</taxon>
        <taxon>Alphaproteobacteria</taxon>
        <taxon>Sphingomonadales</taxon>
        <taxon>Erythrobacteraceae</taxon>
        <taxon>Alteripontixanthobacter</taxon>
    </lineage>
</organism>
<name>A0A369Q8N0_9SPHN</name>
<protein>
    <recommendedName>
        <fullName evidence="1">IrrE N-terminal-like domain-containing protein</fullName>
    </recommendedName>
</protein>